<protein>
    <recommendedName>
        <fullName evidence="4">Secreted protein</fullName>
    </recommendedName>
</protein>
<proteinExistence type="predicted"/>
<comment type="caution">
    <text evidence="2">The sequence shown here is derived from an EMBL/GenBank/DDBJ whole genome shotgun (WGS) entry which is preliminary data.</text>
</comment>
<evidence type="ECO:0000313" key="2">
    <source>
        <dbReference type="EMBL" id="GBM77201.1"/>
    </source>
</evidence>
<dbReference type="AlphaFoldDB" id="A0A4Y2IHH1"/>
<evidence type="ECO:0000256" key="1">
    <source>
        <dbReference type="SAM" id="SignalP"/>
    </source>
</evidence>
<evidence type="ECO:0008006" key="4">
    <source>
        <dbReference type="Google" id="ProtNLM"/>
    </source>
</evidence>
<feature type="chain" id="PRO_5021314184" description="Secreted protein" evidence="1">
    <location>
        <begin position="24"/>
        <end position="82"/>
    </location>
</feature>
<evidence type="ECO:0000313" key="3">
    <source>
        <dbReference type="Proteomes" id="UP000499080"/>
    </source>
</evidence>
<keyword evidence="1" id="KW-0732">Signal</keyword>
<keyword evidence="3" id="KW-1185">Reference proteome</keyword>
<accession>A0A4Y2IHH1</accession>
<name>A0A4Y2IHH1_ARAVE</name>
<sequence length="82" mass="9037">MSHSIQRLCRCLLVLGRLHVFRTFRVQATSSCNVTPHLAMIGGSPRGWGGYSTYKTSCYCSGKEYLVAIRGTDANPHPIPLP</sequence>
<dbReference type="Proteomes" id="UP000499080">
    <property type="component" value="Unassembled WGS sequence"/>
</dbReference>
<reference evidence="2 3" key="1">
    <citation type="journal article" date="2019" name="Sci. Rep.">
        <title>Orb-weaving spider Araneus ventricosus genome elucidates the spidroin gene catalogue.</title>
        <authorList>
            <person name="Kono N."/>
            <person name="Nakamura H."/>
            <person name="Ohtoshi R."/>
            <person name="Moran D.A.P."/>
            <person name="Shinohara A."/>
            <person name="Yoshida Y."/>
            <person name="Fujiwara M."/>
            <person name="Mori M."/>
            <person name="Tomita M."/>
            <person name="Arakawa K."/>
        </authorList>
    </citation>
    <scope>NUCLEOTIDE SEQUENCE [LARGE SCALE GENOMIC DNA]</scope>
</reference>
<feature type="signal peptide" evidence="1">
    <location>
        <begin position="1"/>
        <end position="23"/>
    </location>
</feature>
<organism evidence="2 3">
    <name type="scientific">Araneus ventricosus</name>
    <name type="common">Orbweaver spider</name>
    <name type="synonym">Epeira ventricosa</name>
    <dbReference type="NCBI Taxonomy" id="182803"/>
    <lineage>
        <taxon>Eukaryota</taxon>
        <taxon>Metazoa</taxon>
        <taxon>Ecdysozoa</taxon>
        <taxon>Arthropoda</taxon>
        <taxon>Chelicerata</taxon>
        <taxon>Arachnida</taxon>
        <taxon>Araneae</taxon>
        <taxon>Araneomorphae</taxon>
        <taxon>Entelegynae</taxon>
        <taxon>Araneoidea</taxon>
        <taxon>Araneidae</taxon>
        <taxon>Araneus</taxon>
    </lineage>
</organism>
<gene>
    <name evidence="2" type="ORF">AVEN_244054_1</name>
</gene>
<dbReference type="EMBL" id="BGPR01002674">
    <property type="protein sequence ID" value="GBM77201.1"/>
    <property type="molecule type" value="Genomic_DNA"/>
</dbReference>